<dbReference type="HOGENOM" id="CLU_3430182_0_0_1"/>
<evidence type="ECO:0000313" key="1">
    <source>
        <dbReference type="EMBL" id="CCB49668.1"/>
    </source>
</evidence>
<accession>F6HBR9</accession>
<proteinExistence type="predicted"/>
<protein>
    <submittedName>
        <fullName evidence="1">Uncharacterized protein</fullName>
    </submittedName>
</protein>
<dbReference type="EMBL" id="FN595513">
    <property type="protein sequence ID" value="CCB49668.1"/>
    <property type="molecule type" value="Genomic_DNA"/>
</dbReference>
<name>F6HBR9_VITVI</name>
<reference evidence="2" key="1">
    <citation type="journal article" date="2007" name="Nature">
        <title>The grapevine genome sequence suggests ancestral hexaploidization in major angiosperm phyla.</title>
        <authorList>
            <consortium name="The French-Italian Public Consortium for Grapevine Genome Characterization."/>
            <person name="Jaillon O."/>
            <person name="Aury J.-M."/>
            <person name="Noel B."/>
            <person name="Policriti A."/>
            <person name="Clepet C."/>
            <person name="Casagrande A."/>
            <person name="Choisne N."/>
            <person name="Aubourg S."/>
            <person name="Vitulo N."/>
            <person name="Jubin C."/>
            <person name="Vezzi A."/>
            <person name="Legeai F."/>
            <person name="Hugueney P."/>
            <person name="Dasilva C."/>
            <person name="Horner D."/>
            <person name="Mica E."/>
            <person name="Jublot D."/>
            <person name="Poulain J."/>
            <person name="Bruyere C."/>
            <person name="Billault A."/>
            <person name="Segurens B."/>
            <person name="Gouyvenoux M."/>
            <person name="Ugarte E."/>
            <person name="Cattonaro F."/>
            <person name="Anthouard V."/>
            <person name="Vico V."/>
            <person name="Del Fabbro C."/>
            <person name="Alaux M."/>
            <person name="Di Gaspero G."/>
            <person name="Dumas V."/>
            <person name="Felice N."/>
            <person name="Paillard S."/>
            <person name="Juman I."/>
            <person name="Moroldo M."/>
            <person name="Scalabrin S."/>
            <person name="Canaguier A."/>
            <person name="Le Clainche I."/>
            <person name="Malacrida G."/>
            <person name="Durand E."/>
            <person name="Pesole G."/>
            <person name="Laucou V."/>
            <person name="Chatelet P."/>
            <person name="Merdinoglu D."/>
            <person name="Delledonne M."/>
            <person name="Pezzotti M."/>
            <person name="Lecharny A."/>
            <person name="Scarpelli C."/>
            <person name="Artiguenave F."/>
            <person name="Pe M.E."/>
            <person name="Valle G."/>
            <person name="Morgante M."/>
            <person name="Caboche M."/>
            <person name="Adam-Blondon A.-F."/>
            <person name="Weissenbach J."/>
            <person name="Quetier F."/>
            <person name="Wincker P."/>
        </authorList>
    </citation>
    <scope>NUCLEOTIDE SEQUENCE [LARGE SCALE GENOMIC DNA]</scope>
    <source>
        <strain evidence="2">cv. Pinot noir / PN40024</strain>
    </source>
</reference>
<evidence type="ECO:0000313" key="2">
    <source>
        <dbReference type="Proteomes" id="UP000009183"/>
    </source>
</evidence>
<dbReference type="Proteomes" id="UP000009183">
    <property type="component" value="Chromosome 9"/>
</dbReference>
<gene>
    <name evidence="1" type="ordered locus">VIT_09s0018g00500</name>
</gene>
<organism evidence="1 2">
    <name type="scientific">Vitis vinifera</name>
    <name type="common">Grape</name>
    <dbReference type="NCBI Taxonomy" id="29760"/>
    <lineage>
        <taxon>Eukaryota</taxon>
        <taxon>Viridiplantae</taxon>
        <taxon>Streptophyta</taxon>
        <taxon>Embryophyta</taxon>
        <taxon>Tracheophyta</taxon>
        <taxon>Spermatophyta</taxon>
        <taxon>Magnoliopsida</taxon>
        <taxon>eudicotyledons</taxon>
        <taxon>Gunneridae</taxon>
        <taxon>Pentapetalae</taxon>
        <taxon>rosids</taxon>
        <taxon>Vitales</taxon>
        <taxon>Vitaceae</taxon>
        <taxon>Viteae</taxon>
        <taxon>Vitis</taxon>
    </lineage>
</organism>
<dbReference type="AlphaFoldDB" id="F6HBR9"/>
<sequence length="19" mass="2186">MNSKFITSCHTFKVRVSTV</sequence>
<keyword evidence="2" id="KW-1185">Reference proteome</keyword>
<dbReference type="InParanoid" id="F6HBR9"/>